<dbReference type="EC" id="2.7.7.65" evidence="2"/>
<dbReference type="GO" id="GO:1902201">
    <property type="term" value="P:negative regulation of bacterial-type flagellum-dependent cell motility"/>
    <property type="evidence" value="ECO:0007669"/>
    <property type="project" value="TreeGrafter"/>
</dbReference>
<gene>
    <name evidence="7" type="ORF">SAMN06297280_1984</name>
</gene>
<dbReference type="Pfam" id="PF01590">
    <property type="entry name" value="GAF"/>
    <property type="match status" value="1"/>
</dbReference>
<dbReference type="InterPro" id="IPR000160">
    <property type="entry name" value="GGDEF_dom"/>
</dbReference>
<dbReference type="SMART" id="SM00267">
    <property type="entry name" value="GGDEF"/>
    <property type="match status" value="1"/>
</dbReference>
<dbReference type="NCBIfam" id="TIGR00254">
    <property type="entry name" value="GGDEF"/>
    <property type="match status" value="1"/>
</dbReference>
<organism evidence="7 8">
    <name type="scientific">Arsukibacterium tuosuense</name>
    <dbReference type="NCBI Taxonomy" id="1323745"/>
    <lineage>
        <taxon>Bacteria</taxon>
        <taxon>Pseudomonadati</taxon>
        <taxon>Pseudomonadota</taxon>
        <taxon>Gammaproteobacteria</taxon>
        <taxon>Chromatiales</taxon>
        <taxon>Chromatiaceae</taxon>
        <taxon>Arsukibacterium</taxon>
    </lineage>
</organism>
<evidence type="ECO:0000256" key="2">
    <source>
        <dbReference type="ARBA" id="ARBA00012528"/>
    </source>
</evidence>
<dbReference type="Gene3D" id="3.30.450.40">
    <property type="match status" value="1"/>
</dbReference>
<accession>A0A285IUZ0</accession>
<keyword evidence="8" id="KW-1185">Reference proteome</keyword>
<protein>
    <recommendedName>
        <fullName evidence="2">diguanylate cyclase</fullName>
        <ecNumber evidence="2">2.7.7.65</ecNumber>
    </recommendedName>
</protein>
<keyword evidence="4" id="KW-0175">Coiled coil</keyword>
<dbReference type="InterPro" id="IPR029016">
    <property type="entry name" value="GAF-like_dom_sf"/>
</dbReference>
<feature type="coiled-coil region" evidence="4">
    <location>
        <begin position="330"/>
        <end position="357"/>
    </location>
</feature>
<comment type="cofactor">
    <cofactor evidence="1">
        <name>Mg(2+)</name>
        <dbReference type="ChEBI" id="CHEBI:18420"/>
    </cofactor>
</comment>
<dbReference type="InterPro" id="IPR050469">
    <property type="entry name" value="Diguanylate_Cyclase"/>
</dbReference>
<feature type="region of interest" description="Disordered" evidence="5">
    <location>
        <begin position="131"/>
        <end position="150"/>
    </location>
</feature>
<dbReference type="GO" id="GO:0043709">
    <property type="term" value="P:cell adhesion involved in single-species biofilm formation"/>
    <property type="evidence" value="ECO:0007669"/>
    <property type="project" value="TreeGrafter"/>
</dbReference>
<dbReference type="FunFam" id="3.30.70.270:FF:000001">
    <property type="entry name" value="Diguanylate cyclase domain protein"/>
    <property type="match status" value="1"/>
</dbReference>
<feature type="domain" description="GGDEF" evidence="6">
    <location>
        <begin position="385"/>
        <end position="521"/>
    </location>
</feature>
<dbReference type="PANTHER" id="PTHR45138">
    <property type="entry name" value="REGULATORY COMPONENTS OF SENSORY TRANSDUCTION SYSTEM"/>
    <property type="match status" value="1"/>
</dbReference>
<evidence type="ECO:0000313" key="8">
    <source>
        <dbReference type="Proteomes" id="UP000219353"/>
    </source>
</evidence>
<dbReference type="InterPro" id="IPR003018">
    <property type="entry name" value="GAF"/>
</dbReference>
<name>A0A285IUZ0_9GAMM</name>
<dbReference type="RefSeq" id="WP_097111215.1">
    <property type="nucleotide sequence ID" value="NZ_OBEB01000003.1"/>
</dbReference>
<evidence type="ECO:0000256" key="5">
    <source>
        <dbReference type="SAM" id="MobiDB-lite"/>
    </source>
</evidence>
<dbReference type="Proteomes" id="UP000219353">
    <property type="component" value="Unassembled WGS sequence"/>
</dbReference>
<dbReference type="AlphaFoldDB" id="A0A285IUZ0"/>
<dbReference type="GO" id="GO:0005886">
    <property type="term" value="C:plasma membrane"/>
    <property type="evidence" value="ECO:0007669"/>
    <property type="project" value="TreeGrafter"/>
</dbReference>
<dbReference type="PROSITE" id="PS50887">
    <property type="entry name" value="GGDEF"/>
    <property type="match status" value="1"/>
</dbReference>
<sequence length="521" mass="57986">MAENSDAYPHFWAILEQLPVALLYKESAKADIFANETACKLLGIIQPEKKPLKLSQLSEIRLLDQQHNKISLLSNPLLMALGGTEIRQPVLLDINGTSSPYMLQSQLIKLQFSLGNTIIVTLCPMQETIDNTAAAPSPDTHKVDKSGDKNAVQSTDIAELEEALAFDKLMSLISTELINVSSEALDQHVEDALAALGEFCHADRSYLFQFNDNLTEMSNTHEWVREGVTAHKENLQQIPDHALPYFFDKIQQDHIFAVADVSQLPPEASSEQQEFNNEDIRSVLCTAMLAGKQLIGFVGCDMVARQRNWTSNDLRRIKLVGEMIANSIQNVNYRVSLQQIQQQLLSANQELQKQANQDGLTGLANRRHFDEKLLEELQRSARSKLPLSLILLDIDLFKPYNDHYGHQAGDEALQQVAAALRKEARRQGEVAARYGGEEFALILPATDSEACLEVAERVQQHIKELKIRHSQSDIASYLTASIGCYSVIADKNTSAKHMLSKADQALYQAKAAGRNTIISAS</sequence>
<dbReference type="PANTHER" id="PTHR45138:SF9">
    <property type="entry name" value="DIGUANYLATE CYCLASE DGCM-RELATED"/>
    <property type="match status" value="1"/>
</dbReference>
<feature type="compositionally biased region" description="Basic and acidic residues" evidence="5">
    <location>
        <begin position="139"/>
        <end position="148"/>
    </location>
</feature>
<proteinExistence type="predicted"/>
<dbReference type="OrthoDB" id="9813903at2"/>
<evidence type="ECO:0000259" key="6">
    <source>
        <dbReference type="PROSITE" id="PS50887"/>
    </source>
</evidence>
<reference evidence="8" key="1">
    <citation type="submission" date="2017-09" db="EMBL/GenBank/DDBJ databases">
        <authorList>
            <person name="Varghese N."/>
            <person name="Submissions S."/>
        </authorList>
    </citation>
    <scope>NUCLEOTIDE SEQUENCE [LARGE SCALE GENOMIC DNA]</scope>
    <source>
        <strain evidence="8">CGMCC 1.12461</strain>
    </source>
</reference>
<evidence type="ECO:0000256" key="3">
    <source>
        <dbReference type="ARBA" id="ARBA00034247"/>
    </source>
</evidence>
<dbReference type="InterPro" id="IPR043128">
    <property type="entry name" value="Rev_trsase/Diguanyl_cyclase"/>
</dbReference>
<dbReference type="EMBL" id="OBEB01000003">
    <property type="protein sequence ID" value="SNY51804.1"/>
    <property type="molecule type" value="Genomic_DNA"/>
</dbReference>
<comment type="catalytic activity">
    <reaction evidence="3">
        <text>2 GTP = 3',3'-c-di-GMP + 2 diphosphate</text>
        <dbReference type="Rhea" id="RHEA:24898"/>
        <dbReference type="ChEBI" id="CHEBI:33019"/>
        <dbReference type="ChEBI" id="CHEBI:37565"/>
        <dbReference type="ChEBI" id="CHEBI:58805"/>
        <dbReference type="EC" id="2.7.7.65"/>
    </reaction>
</comment>
<dbReference type="SMART" id="SM00065">
    <property type="entry name" value="GAF"/>
    <property type="match status" value="1"/>
</dbReference>
<dbReference type="Pfam" id="PF00990">
    <property type="entry name" value="GGDEF"/>
    <property type="match status" value="1"/>
</dbReference>
<evidence type="ECO:0000256" key="4">
    <source>
        <dbReference type="SAM" id="Coils"/>
    </source>
</evidence>
<dbReference type="GO" id="GO:0052621">
    <property type="term" value="F:diguanylate cyclase activity"/>
    <property type="evidence" value="ECO:0007669"/>
    <property type="project" value="UniProtKB-EC"/>
</dbReference>
<dbReference type="CDD" id="cd01949">
    <property type="entry name" value="GGDEF"/>
    <property type="match status" value="1"/>
</dbReference>
<dbReference type="Gene3D" id="3.30.70.270">
    <property type="match status" value="1"/>
</dbReference>
<dbReference type="SUPFAM" id="SSF55781">
    <property type="entry name" value="GAF domain-like"/>
    <property type="match status" value="1"/>
</dbReference>
<dbReference type="InterPro" id="IPR029787">
    <property type="entry name" value="Nucleotide_cyclase"/>
</dbReference>
<evidence type="ECO:0000313" key="7">
    <source>
        <dbReference type="EMBL" id="SNY51804.1"/>
    </source>
</evidence>
<evidence type="ECO:0000256" key="1">
    <source>
        <dbReference type="ARBA" id="ARBA00001946"/>
    </source>
</evidence>
<dbReference type="SUPFAM" id="SSF55073">
    <property type="entry name" value="Nucleotide cyclase"/>
    <property type="match status" value="1"/>
</dbReference>